<gene>
    <name evidence="2" type="ORF">N478_11405</name>
</gene>
<accession>A0A167P0F0</accession>
<dbReference type="PATRIC" id="fig|1365257.3.peg.680"/>
<reference evidence="2 3" key="1">
    <citation type="submission" date="2013-07" db="EMBL/GenBank/DDBJ databases">
        <title>Comparative Genomic and Metabolomic Analysis of Twelve Strains of Pseudoalteromonas luteoviolacea.</title>
        <authorList>
            <person name="Vynne N.G."/>
            <person name="Mansson M."/>
            <person name="Gram L."/>
        </authorList>
    </citation>
    <scope>NUCLEOTIDE SEQUENCE [LARGE SCALE GENOMIC DNA]</scope>
    <source>
        <strain evidence="2 3">S4060-1</strain>
    </source>
</reference>
<organism evidence="2 3">
    <name type="scientific">Pseudoalteromonas luteoviolacea S4060-1</name>
    <dbReference type="NCBI Taxonomy" id="1365257"/>
    <lineage>
        <taxon>Bacteria</taxon>
        <taxon>Pseudomonadati</taxon>
        <taxon>Pseudomonadota</taxon>
        <taxon>Gammaproteobacteria</taxon>
        <taxon>Alteromonadales</taxon>
        <taxon>Pseudoalteromonadaceae</taxon>
        <taxon>Pseudoalteromonas</taxon>
    </lineage>
</organism>
<dbReference type="EMBL" id="AUXX01000005">
    <property type="protein sequence ID" value="KZN69232.1"/>
    <property type="molecule type" value="Genomic_DNA"/>
</dbReference>
<evidence type="ECO:0000313" key="2">
    <source>
        <dbReference type="EMBL" id="KZN69232.1"/>
    </source>
</evidence>
<protein>
    <submittedName>
        <fullName evidence="2">Uncharacterized protein</fullName>
    </submittedName>
</protein>
<dbReference type="Proteomes" id="UP000076661">
    <property type="component" value="Unassembled WGS sequence"/>
</dbReference>
<comment type="caution">
    <text evidence="2">The sequence shown here is derived from an EMBL/GenBank/DDBJ whole genome shotgun (WGS) entry which is preliminary data.</text>
</comment>
<feature type="signal peptide" evidence="1">
    <location>
        <begin position="1"/>
        <end position="27"/>
    </location>
</feature>
<proteinExistence type="predicted"/>
<keyword evidence="1" id="KW-0732">Signal</keyword>
<evidence type="ECO:0000313" key="3">
    <source>
        <dbReference type="Proteomes" id="UP000076661"/>
    </source>
</evidence>
<dbReference type="AlphaFoldDB" id="A0A167P0F0"/>
<evidence type="ECO:0000256" key="1">
    <source>
        <dbReference type="SAM" id="SignalP"/>
    </source>
</evidence>
<dbReference type="RefSeq" id="WP_063379983.1">
    <property type="nucleotide sequence ID" value="NZ_AUXX01000005.1"/>
</dbReference>
<sequence>MKFISIVYFSFKLAFLASLGITAQASSADWQWESDFRKVVTSADYAINGKKIGSYGVSDYRAAIFSVGNLISKGWSSQNFDAERYNSVLQEVWNNPDKIRIFNDDLVKLAALSWRLNLKSRCYDSGVDVEKARTYFTKMLHSGENILINRAILGLGLIGGKSDVDLLIKLLIENQDSFKGNSALNSLLLVEDVYARESMRSKLDELTNRKLKSKALRELSYNIVGTERCTNN</sequence>
<name>A0A167P0F0_9GAMM</name>
<feature type="chain" id="PRO_5007890960" evidence="1">
    <location>
        <begin position="28"/>
        <end position="232"/>
    </location>
</feature>